<dbReference type="EC" id="7.6.2.9" evidence="11"/>
<keyword evidence="2" id="KW-1003">Cell membrane</keyword>
<dbReference type="PROSITE" id="PS50893">
    <property type="entry name" value="ABC_TRANSPORTER_2"/>
    <property type="match status" value="1"/>
</dbReference>
<evidence type="ECO:0000256" key="3">
    <source>
        <dbReference type="ARBA" id="ARBA00022496"/>
    </source>
</evidence>
<proteinExistence type="predicted"/>
<comment type="catalytic activity">
    <reaction evidence="9">
        <text>a quaternary ammonium(out) + ATP + H2O = a quaternary ammonium(in) + ADP + phosphate + H(+)</text>
        <dbReference type="Rhea" id="RHEA:11036"/>
        <dbReference type="ChEBI" id="CHEBI:15377"/>
        <dbReference type="ChEBI" id="CHEBI:15378"/>
        <dbReference type="ChEBI" id="CHEBI:30616"/>
        <dbReference type="ChEBI" id="CHEBI:35267"/>
        <dbReference type="ChEBI" id="CHEBI:43474"/>
        <dbReference type="ChEBI" id="CHEBI:456216"/>
        <dbReference type="EC" id="7.6.2.9"/>
    </reaction>
</comment>
<dbReference type="OrthoDB" id="9790614at2"/>
<accession>A0A1S2M8N0</accession>
<evidence type="ECO:0000256" key="5">
    <source>
        <dbReference type="ARBA" id="ARBA00022840"/>
    </source>
</evidence>
<evidence type="ECO:0000256" key="10">
    <source>
        <dbReference type="ARBA" id="ARBA00063934"/>
    </source>
</evidence>
<keyword evidence="3" id="KW-0410">Iron transport</keyword>
<evidence type="ECO:0000256" key="7">
    <source>
        <dbReference type="ARBA" id="ARBA00023065"/>
    </source>
</evidence>
<keyword evidence="15" id="KW-1185">Reference proteome</keyword>
<dbReference type="STRING" id="472963.BKP45_07875"/>
<dbReference type="SMART" id="SM00382">
    <property type="entry name" value="AAA"/>
    <property type="match status" value="1"/>
</dbReference>
<dbReference type="RefSeq" id="WP_071389185.1">
    <property type="nucleotide sequence ID" value="NZ_MLQS01000006.1"/>
</dbReference>
<comment type="subunit">
    <text evidence="10">The complex is composed of two ATP-binding proteins (OpuCA), two transmembrane proteins (OpuCB and OpuCD) and a solute-binding protein (OpuCC).</text>
</comment>
<organism evidence="14 15">
    <name type="scientific">Anaerobacillus alkalidiazotrophicus</name>
    <dbReference type="NCBI Taxonomy" id="472963"/>
    <lineage>
        <taxon>Bacteria</taxon>
        <taxon>Bacillati</taxon>
        <taxon>Bacillota</taxon>
        <taxon>Bacilli</taxon>
        <taxon>Bacillales</taxon>
        <taxon>Bacillaceae</taxon>
        <taxon>Anaerobacillus</taxon>
    </lineage>
</organism>
<keyword evidence="4" id="KW-0547">Nucleotide-binding</keyword>
<dbReference type="GO" id="GO:0016887">
    <property type="term" value="F:ATP hydrolysis activity"/>
    <property type="evidence" value="ECO:0007669"/>
    <property type="project" value="InterPro"/>
</dbReference>
<evidence type="ECO:0000256" key="4">
    <source>
        <dbReference type="ARBA" id="ARBA00022741"/>
    </source>
</evidence>
<dbReference type="InterPro" id="IPR003439">
    <property type="entry name" value="ABC_transporter-like_ATP-bd"/>
</dbReference>
<keyword evidence="7" id="KW-0406">Ion transport</keyword>
<dbReference type="PANTHER" id="PTHR42781">
    <property type="entry name" value="SPERMIDINE/PUTRESCINE IMPORT ATP-BINDING PROTEIN POTA"/>
    <property type="match status" value="1"/>
</dbReference>
<dbReference type="AlphaFoldDB" id="A0A1S2M8N0"/>
<evidence type="ECO:0000259" key="13">
    <source>
        <dbReference type="PROSITE" id="PS50893"/>
    </source>
</evidence>
<sequence length="324" mass="36403">MIPLIECQNINKNFEEKKVIEDITFSLNEGEILCIVGPSGCGKTTLLRCIAGLEHVTSGNIYLEGKKMNEMSAQERPVVMMFQHPLLFPHLTIIENTVYGLKLKNITKSERIAKGMEILENMEIGHLREAYPHEISGGQQQRVALARALLVQPKLLVLDEPFSSLDPDLRSSLRGWVKKKLKKWRTTAIFVTHDKEEAMVIADRIAVMKDGSIQQIGSPEELYESPNTAYVANYFSDGFTVDELFVPLSKVHVSTCLTTVQNNFDQCLEAKVDTTFFKGGQRFIQVELVELGIEITIACQISVSKNDMVFLGVNTEAMVSFRTD</sequence>
<dbReference type="PANTHER" id="PTHR42781:SF4">
    <property type="entry name" value="SPERMIDINE_PUTRESCINE IMPORT ATP-BINDING PROTEIN POTA"/>
    <property type="match status" value="1"/>
</dbReference>
<dbReference type="FunFam" id="3.40.50.300:FF:000425">
    <property type="entry name" value="Probable ABC transporter, ATP-binding subunit"/>
    <property type="match status" value="1"/>
</dbReference>
<evidence type="ECO:0000256" key="12">
    <source>
        <dbReference type="ARBA" id="ARBA00070305"/>
    </source>
</evidence>
<dbReference type="Gene3D" id="3.40.50.300">
    <property type="entry name" value="P-loop containing nucleotide triphosphate hydrolases"/>
    <property type="match status" value="1"/>
</dbReference>
<dbReference type="GO" id="GO:0015408">
    <property type="term" value="F:ABC-type ferric iron transporter activity"/>
    <property type="evidence" value="ECO:0007669"/>
    <property type="project" value="InterPro"/>
</dbReference>
<evidence type="ECO:0000256" key="1">
    <source>
        <dbReference type="ARBA" id="ARBA00022448"/>
    </source>
</evidence>
<protein>
    <recommendedName>
        <fullName evidence="12">Carnitine transport ATP-binding protein OpuCA</fullName>
        <ecNumber evidence="11">7.6.2.9</ecNumber>
    </recommendedName>
</protein>
<evidence type="ECO:0000313" key="15">
    <source>
        <dbReference type="Proteomes" id="UP000180057"/>
    </source>
</evidence>
<feature type="domain" description="ABC transporter" evidence="13">
    <location>
        <begin position="5"/>
        <end position="235"/>
    </location>
</feature>
<dbReference type="InterPro" id="IPR003593">
    <property type="entry name" value="AAA+_ATPase"/>
</dbReference>
<dbReference type="InterPro" id="IPR027417">
    <property type="entry name" value="P-loop_NTPase"/>
</dbReference>
<dbReference type="EMBL" id="MLQS01000006">
    <property type="protein sequence ID" value="OIJ20880.1"/>
    <property type="molecule type" value="Genomic_DNA"/>
</dbReference>
<gene>
    <name evidence="14" type="ORF">BKP45_07875</name>
</gene>
<dbReference type="GO" id="GO:0015418">
    <property type="term" value="F:ABC-type quaternary ammonium compound transporting activity"/>
    <property type="evidence" value="ECO:0007669"/>
    <property type="project" value="UniProtKB-EC"/>
</dbReference>
<dbReference type="Proteomes" id="UP000180057">
    <property type="component" value="Unassembled WGS sequence"/>
</dbReference>
<dbReference type="GO" id="GO:0005524">
    <property type="term" value="F:ATP binding"/>
    <property type="evidence" value="ECO:0007669"/>
    <property type="project" value="UniProtKB-KW"/>
</dbReference>
<dbReference type="CDD" id="cd03259">
    <property type="entry name" value="ABC_Carb_Solutes_like"/>
    <property type="match status" value="1"/>
</dbReference>
<evidence type="ECO:0000313" key="14">
    <source>
        <dbReference type="EMBL" id="OIJ20880.1"/>
    </source>
</evidence>
<evidence type="ECO:0000256" key="11">
    <source>
        <dbReference type="ARBA" id="ARBA00066388"/>
    </source>
</evidence>
<dbReference type="InterPro" id="IPR050093">
    <property type="entry name" value="ABC_SmlMolc_Importer"/>
</dbReference>
<comment type="caution">
    <text evidence="14">The sequence shown here is derived from an EMBL/GenBank/DDBJ whole genome shotgun (WGS) entry which is preliminary data.</text>
</comment>
<dbReference type="SUPFAM" id="SSF52540">
    <property type="entry name" value="P-loop containing nucleoside triphosphate hydrolases"/>
    <property type="match status" value="1"/>
</dbReference>
<dbReference type="InterPro" id="IPR017871">
    <property type="entry name" value="ABC_transporter-like_CS"/>
</dbReference>
<evidence type="ECO:0000256" key="2">
    <source>
        <dbReference type="ARBA" id="ARBA00022475"/>
    </source>
</evidence>
<dbReference type="GO" id="GO:0016020">
    <property type="term" value="C:membrane"/>
    <property type="evidence" value="ECO:0007669"/>
    <property type="project" value="InterPro"/>
</dbReference>
<keyword evidence="6" id="KW-0408">Iron</keyword>
<dbReference type="PROSITE" id="PS00211">
    <property type="entry name" value="ABC_TRANSPORTER_1"/>
    <property type="match status" value="1"/>
</dbReference>
<evidence type="ECO:0000256" key="9">
    <source>
        <dbReference type="ARBA" id="ARBA00052482"/>
    </source>
</evidence>
<keyword evidence="5" id="KW-0067">ATP-binding</keyword>
<dbReference type="InterPro" id="IPR015853">
    <property type="entry name" value="ABC_transpr_FbpC"/>
</dbReference>
<evidence type="ECO:0000256" key="6">
    <source>
        <dbReference type="ARBA" id="ARBA00023004"/>
    </source>
</evidence>
<evidence type="ECO:0000256" key="8">
    <source>
        <dbReference type="ARBA" id="ARBA00023136"/>
    </source>
</evidence>
<keyword evidence="1" id="KW-0813">Transport</keyword>
<keyword evidence="8" id="KW-0472">Membrane</keyword>
<dbReference type="Pfam" id="PF00005">
    <property type="entry name" value="ABC_tran"/>
    <property type="match status" value="1"/>
</dbReference>
<name>A0A1S2M8N0_9BACI</name>
<reference evidence="14 15" key="1">
    <citation type="submission" date="2016-10" db="EMBL/GenBank/DDBJ databases">
        <title>Draft genome sequences of four alkaliphilic bacteria belonging to the Anaerobacillus genus.</title>
        <authorList>
            <person name="Bassil N.M."/>
            <person name="Lloyd J.R."/>
        </authorList>
    </citation>
    <scope>NUCLEOTIDE SEQUENCE [LARGE SCALE GENOMIC DNA]</scope>
    <source>
        <strain evidence="14 15">DSM 22531</strain>
    </source>
</reference>